<feature type="domain" description="Anthranilate synthase component I N-terminal" evidence="2">
    <location>
        <begin position="10"/>
        <end position="131"/>
    </location>
</feature>
<dbReference type="GO" id="GO:0000162">
    <property type="term" value="P:L-tryptophan biosynthetic process"/>
    <property type="evidence" value="ECO:0007669"/>
    <property type="project" value="TreeGrafter"/>
</dbReference>
<keyword evidence="3" id="KW-0456">Lyase</keyword>
<dbReference type="GO" id="GO:0004049">
    <property type="term" value="F:anthranilate synthase activity"/>
    <property type="evidence" value="ECO:0007669"/>
    <property type="project" value="UniProtKB-EC"/>
</dbReference>
<dbReference type="PANTHER" id="PTHR11236:SF9">
    <property type="entry name" value="ANTHRANILATE SYNTHASE COMPONENT 1"/>
    <property type="match status" value="1"/>
</dbReference>
<dbReference type="InterPro" id="IPR019999">
    <property type="entry name" value="Anth_synth_I-like"/>
</dbReference>
<dbReference type="PANTHER" id="PTHR11236">
    <property type="entry name" value="AMINOBENZOATE/ANTHRANILATE SYNTHASE"/>
    <property type="match status" value="1"/>
</dbReference>
<evidence type="ECO:0000313" key="4">
    <source>
        <dbReference type="Proteomes" id="UP000006362"/>
    </source>
</evidence>
<dbReference type="AlphaFoldDB" id="E8T596"/>
<feature type="domain" description="Chorismate-utilising enzyme C-terminal" evidence="1">
    <location>
        <begin position="164"/>
        <end position="416"/>
    </location>
</feature>
<gene>
    <name evidence="3" type="ordered locus">Theam_0462</name>
</gene>
<keyword evidence="4" id="KW-1185">Reference proteome</keyword>
<dbReference type="OrthoDB" id="9803598at2"/>
<dbReference type="Proteomes" id="UP000006362">
    <property type="component" value="Chromosome"/>
</dbReference>
<dbReference type="RefSeq" id="WP_013537220.1">
    <property type="nucleotide sequence ID" value="NC_014926.1"/>
</dbReference>
<dbReference type="HOGENOM" id="CLU_006493_7_1_0"/>
<dbReference type="Pfam" id="PF04715">
    <property type="entry name" value="Anth_synt_I_N"/>
    <property type="match status" value="1"/>
</dbReference>
<proteinExistence type="predicted"/>
<evidence type="ECO:0000259" key="2">
    <source>
        <dbReference type="Pfam" id="PF04715"/>
    </source>
</evidence>
<dbReference type="EC" id="4.1.3.27" evidence="3"/>
<dbReference type="KEGG" id="tam:Theam_0462"/>
<dbReference type="InterPro" id="IPR015890">
    <property type="entry name" value="Chorismate_C"/>
</dbReference>
<organism evidence="3 4">
    <name type="scientific">Thermovibrio ammonificans (strain DSM 15698 / JCM 12110 / HB-1)</name>
    <dbReference type="NCBI Taxonomy" id="648996"/>
    <lineage>
        <taxon>Bacteria</taxon>
        <taxon>Pseudomonadati</taxon>
        <taxon>Aquificota</taxon>
        <taxon>Aquificia</taxon>
        <taxon>Desulfurobacteriales</taxon>
        <taxon>Desulfurobacteriaceae</taxon>
        <taxon>Thermovibrio</taxon>
    </lineage>
</organism>
<name>E8T596_THEA1</name>
<reference evidence="3" key="1">
    <citation type="submission" date="2011-01" db="EMBL/GenBank/DDBJ databases">
        <title>Complete sequence of chromosome of Thermovibrio ammonificans HB-1.</title>
        <authorList>
            <consortium name="US DOE Joint Genome Institute"/>
            <person name="Lucas S."/>
            <person name="Copeland A."/>
            <person name="Lapidus A."/>
            <person name="Cheng J.-F."/>
            <person name="Goodwin L."/>
            <person name="Pitluck S."/>
            <person name="Davenport K."/>
            <person name="Detter J.C."/>
            <person name="Han C."/>
            <person name="Tapia R."/>
            <person name="Land M."/>
            <person name="Hauser L."/>
            <person name="Kyrpides N."/>
            <person name="Ivanova N."/>
            <person name="Ovchinnikova G."/>
            <person name="Vetriani C."/>
            <person name="Woyke T."/>
        </authorList>
    </citation>
    <scope>NUCLEOTIDE SEQUENCE [LARGE SCALE GENOMIC DNA]</scope>
    <source>
        <strain evidence="3">HB-1</strain>
    </source>
</reference>
<dbReference type="InterPro" id="IPR006805">
    <property type="entry name" value="Anth_synth_I_N"/>
</dbReference>
<dbReference type="Gene3D" id="3.60.120.10">
    <property type="entry name" value="Anthranilate synthase"/>
    <property type="match status" value="1"/>
</dbReference>
<dbReference type="InterPro" id="IPR005801">
    <property type="entry name" value="ADC_synthase"/>
</dbReference>
<dbReference type="eggNOG" id="COG0147">
    <property type="taxonomic scope" value="Bacteria"/>
</dbReference>
<evidence type="ECO:0000259" key="1">
    <source>
        <dbReference type="Pfam" id="PF00425"/>
    </source>
</evidence>
<accession>E8T596</accession>
<sequence>MRVFDLPFADPFKVFLWLKERGYPVRLFLDSAQVNPKTGRYSFICLECEEELRLAGDPAAFEKLNRLFFALKERYSAGDLPFGLFGYVTYDANRFIEELPTPFVNDIGMPELHFILPKQLLIFDNVKRKLYGVSLEGPLPELKELPDYCGSYSSRLLGFNMDREYFYWAVNRIKEFIAAGDTFQVNFSQRIDLLFEGDPVALYSRLRSINPSPFAFYFELGGFTAVSCSPERLLKLEGRLAQTRPIAGTRRRGRTEEEDRALERELFLSEKERAEHVMLVDLERNDLGRVCRYGTVEVDELMVPERYSHVTHIVSNVRGILREDVSPIEALVALFPGGTITGAPKIRTMEIIAQLEPTWRNLYTGSVGYLGFNGEADFNIVIRTLILKGNRAYLQVGAGIVADSRPEREYRETLHKGRALLESLGVEL</sequence>
<dbReference type="Pfam" id="PF00425">
    <property type="entry name" value="Chorismate_bind"/>
    <property type="match status" value="1"/>
</dbReference>
<dbReference type="PRINTS" id="PR00095">
    <property type="entry name" value="ANTSNTHASEI"/>
</dbReference>
<dbReference type="EMBL" id="CP002444">
    <property type="protein sequence ID" value="ADU96434.1"/>
    <property type="molecule type" value="Genomic_DNA"/>
</dbReference>
<evidence type="ECO:0000313" key="3">
    <source>
        <dbReference type="EMBL" id="ADU96434.1"/>
    </source>
</evidence>
<dbReference type="STRING" id="648996.Theam_0462"/>
<dbReference type="SUPFAM" id="SSF56322">
    <property type="entry name" value="ADC synthase"/>
    <property type="match status" value="1"/>
</dbReference>
<protein>
    <submittedName>
        <fullName evidence="3">Anthranilate synthase</fullName>
        <ecNumber evidence="3">4.1.3.27</ecNumber>
    </submittedName>
</protein>